<dbReference type="GeneID" id="26635397"/>
<organism evidence="2 3">
    <name type="scientific">Mycobacterium phage Sheen</name>
    <dbReference type="NCBI Taxonomy" id="1589274"/>
    <lineage>
        <taxon>Viruses</taxon>
        <taxon>Duplodnaviria</taxon>
        <taxon>Heunggongvirae</taxon>
        <taxon>Uroviricota</taxon>
        <taxon>Caudoviricetes</taxon>
        <taxon>Sheenvirus</taxon>
        <taxon>Sheenvirus Sheen</taxon>
    </lineage>
</organism>
<accession>A0A0B5A5V3</accession>
<protein>
    <submittedName>
        <fullName evidence="2">Head-to-tail connector</fullName>
    </submittedName>
</protein>
<evidence type="ECO:0000313" key="2">
    <source>
        <dbReference type="EMBL" id="AJD82436.1"/>
    </source>
</evidence>
<sequence>MRIRSKINGGLVTVSDEVGEKLIALSTWEKADKPVPQKPRRRRKTKAVPNPEE</sequence>
<evidence type="ECO:0000256" key="1">
    <source>
        <dbReference type="SAM" id="MobiDB-lite"/>
    </source>
</evidence>
<dbReference type="OrthoDB" id="26959at10239"/>
<dbReference type="EMBL" id="KP273225">
    <property type="protein sequence ID" value="AJD82436.1"/>
    <property type="molecule type" value="Genomic_DNA"/>
</dbReference>
<proteinExistence type="predicted"/>
<dbReference type="RefSeq" id="YP_009209055.1">
    <property type="nucleotide sequence ID" value="NC_028914.1"/>
</dbReference>
<dbReference type="InterPro" id="IPR055726">
    <property type="entry name" value="DUF7302"/>
</dbReference>
<reference evidence="2 3" key="1">
    <citation type="submission" date="2014-12" db="EMBL/GenBank/DDBJ databases">
        <authorList>
            <person name="Cote D."/>
            <person name="Daigle Z."/>
            <person name="Borges K.M."/>
            <person name="Adams S.D."/>
            <person name="Alvey R.M."/>
            <person name="Barekzi N."/>
            <person name="Beal Z.N."/>
            <person name="Briggs L.A."/>
            <person name="Brown T."/>
            <person name="Coomans R.J."/>
            <person name="D'Elia T."/>
            <person name="Doss J.H."/>
            <person name="Ellsworth J.A."/>
            <person name="Ettinger W.F."/>
            <person name="Fox D.J."/>
            <person name="Gauthier D.T."/>
            <person name="Andriolo J.M."/>
            <person name="Grubb S."/>
            <person name="Gugssa A.H."/>
            <person name="Hauser C.R."/>
            <person name="Hull A.K."/>
            <person name="Jackson N."/>
            <person name="Kart M.U."/>
            <person name="Korey C.A."/>
            <person name="Makemson J."/>
            <person name="McKinney A.L."/>
            <person name="Nelson P.R."/>
            <person name="Newman R.H."/>
            <person name="Powell G."/>
            <person name="Rodriguez-Lanetty M."/>
            <person name="Royer D."/>
            <person name="Sabila M.H."/>
            <person name="Sadana R."/>
            <person name="Saha S."/>
            <person name="Sangster N."/>
            <person name="Slowan-Pomeroy T."/>
            <person name="Urbinati C.R."/>
            <person name="Ward R.E."/>
            <person name="Warner M."/>
            <person name="Williamson B."/>
            <person name="Biederman B."/>
            <person name="Cresawn S.G."/>
            <person name="Bowman C.A."/>
            <person name="Russell D.A."/>
            <person name="Pope W.H."/>
            <person name="Jacobs-Sera D."/>
            <person name="Hendrix R.W."/>
            <person name="Hatfull G.H."/>
        </authorList>
    </citation>
    <scope>NUCLEOTIDE SEQUENCE [LARGE SCALE GENOMIC DNA]</scope>
</reference>
<keyword evidence="3" id="KW-1185">Reference proteome</keyword>
<evidence type="ECO:0000313" key="3">
    <source>
        <dbReference type="Proteomes" id="UP000031723"/>
    </source>
</evidence>
<dbReference type="Pfam" id="PF23976">
    <property type="entry name" value="DUF7302"/>
    <property type="match status" value="1"/>
</dbReference>
<gene>
    <name evidence="2" type="primary">18</name>
    <name evidence="2" type="ORF">SHEEN_18</name>
</gene>
<dbReference type="KEGG" id="vg:26635397"/>
<dbReference type="Proteomes" id="UP000031723">
    <property type="component" value="Segment"/>
</dbReference>
<name>A0A0B5A5V3_9CAUD</name>
<feature type="region of interest" description="Disordered" evidence="1">
    <location>
        <begin position="32"/>
        <end position="53"/>
    </location>
</feature>